<evidence type="ECO:0000256" key="9">
    <source>
        <dbReference type="RuleBase" id="RU362011"/>
    </source>
</evidence>
<dbReference type="PROSITE" id="PS51371">
    <property type="entry name" value="CBS"/>
    <property type="match status" value="1"/>
</dbReference>
<dbReference type="Proteomes" id="UP000199496">
    <property type="component" value="Unassembled WGS sequence"/>
</dbReference>
<evidence type="ECO:0000313" key="11">
    <source>
        <dbReference type="EMBL" id="SEP69095.1"/>
    </source>
</evidence>
<comment type="similarity">
    <text evidence="2 9">Belongs to the SLC41A transporter family.</text>
</comment>
<dbReference type="InterPro" id="IPR036739">
    <property type="entry name" value="SLC41_membr_dom_sf"/>
</dbReference>
<dbReference type="GO" id="GO:0005886">
    <property type="term" value="C:plasma membrane"/>
    <property type="evidence" value="ECO:0007669"/>
    <property type="project" value="UniProtKB-SubCell"/>
</dbReference>
<keyword evidence="6 9" id="KW-1133">Transmembrane helix</keyword>
<dbReference type="GO" id="GO:0015095">
    <property type="term" value="F:magnesium ion transmembrane transporter activity"/>
    <property type="evidence" value="ECO:0007669"/>
    <property type="project" value="UniProtKB-UniRule"/>
</dbReference>
<dbReference type="InterPro" id="IPR006667">
    <property type="entry name" value="SLC41_membr_dom"/>
</dbReference>
<dbReference type="OrthoDB" id="9790355at2"/>
<feature type="transmembrane region" description="Helical" evidence="9">
    <location>
        <begin position="288"/>
        <end position="305"/>
    </location>
</feature>
<dbReference type="Gene3D" id="3.10.580.10">
    <property type="entry name" value="CBS-domain"/>
    <property type="match status" value="1"/>
</dbReference>
<dbReference type="CDD" id="cd04606">
    <property type="entry name" value="CBS_pair_Mg_transporter"/>
    <property type="match status" value="1"/>
</dbReference>
<dbReference type="InterPro" id="IPR006669">
    <property type="entry name" value="MgtE_transporter"/>
</dbReference>
<evidence type="ECO:0000256" key="6">
    <source>
        <dbReference type="ARBA" id="ARBA00022989"/>
    </source>
</evidence>
<evidence type="ECO:0000313" key="12">
    <source>
        <dbReference type="Proteomes" id="UP000199496"/>
    </source>
</evidence>
<dbReference type="SUPFAM" id="SSF161093">
    <property type="entry name" value="MgtE membrane domain-like"/>
    <property type="match status" value="1"/>
</dbReference>
<dbReference type="PANTHER" id="PTHR41394:SF5">
    <property type="entry name" value="SLC41A_MGTE INTEGRAL MEMBRANE DOMAIN-CONTAINING PROTEIN"/>
    <property type="match status" value="1"/>
</dbReference>
<dbReference type="NCBIfam" id="TIGR00400">
    <property type="entry name" value="mgtE"/>
    <property type="match status" value="1"/>
</dbReference>
<evidence type="ECO:0000256" key="1">
    <source>
        <dbReference type="ARBA" id="ARBA00004141"/>
    </source>
</evidence>
<dbReference type="InterPro" id="IPR000644">
    <property type="entry name" value="CBS_dom"/>
</dbReference>
<dbReference type="Pfam" id="PF00571">
    <property type="entry name" value="CBS"/>
    <property type="match status" value="1"/>
</dbReference>
<evidence type="ECO:0000256" key="7">
    <source>
        <dbReference type="ARBA" id="ARBA00023136"/>
    </source>
</evidence>
<dbReference type="STRING" id="867345.SAMN05421693_103111"/>
<feature type="transmembrane region" description="Helical" evidence="9">
    <location>
        <begin position="363"/>
        <end position="384"/>
    </location>
</feature>
<keyword evidence="8" id="KW-0129">CBS domain</keyword>
<evidence type="ECO:0000259" key="10">
    <source>
        <dbReference type="PROSITE" id="PS51371"/>
    </source>
</evidence>
<keyword evidence="9" id="KW-0479">Metal-binding</keyword>
<comment type="subunit">
    <text evidence="9">Homodimer.</text>
</comment>
<dbReference type="SMART" id="SM00924">
    <property type="entry name" value="MgtE_N"/>
    <property type="match status" value="1"/>
</dbReference>
<dbReference type="PANTHER" id="PTHR41394">
    <property type="entry name" value="MAGNESIUM TRANSPORTER MGTE"/>
    <property type="match status" value="1"/>
</dbReference>
<gene>
    <name evidence="11" type="ORF">SAMN05421693_103111</name>
</gene>
<feature type="domain" description="CBS" evidence="10">
    <location>
        <begin position="131"/>
        <end position="195"/>
    </location>
</feature>
<evidence type="ECO:0000256" key="8">
    <source>
        <dbReference type="PROSITE-ProRule" id="PRU00703"/>
    </source>
</evidence>
<comment type="subcellular location">
    <subcellularLocation>
        <location evidence="9">Cell membrane</location>
        <topology evidence="9">Multi-pass membrane protein</topology>
    </subcellularLocation>
    <subcellularLocation>
        <location evidence="1">Membrane</location>
        <topology evidence="1">Multi-pass membrane protein</topology>
    </subcellularLocation>
</comment>
<keyword evidence="12" id="KW-1185">Reference proteome</keyword>
<dbReference type="InterPro" id="IPR006668">
    <property type="entry name" value="Mg_transptr_MgtE_intracell_dom"/>
</dbReference>
<dbReference type="EMBL" id="FOFO01000003">
    <property type="protein sequence ID" value="SEP69095.1"/>
    <property type="molecule type" value="Genomic_DNA"/>
</dbReference>
<evidence type="ECO:0000256" key="2">
    <source>
        <dbReference type="ARBA" id="ARBA00009749"/>
    </source>
</evidence>
<proteinExistence type="inferred from homology"/>
<dbReference type="InterPro" id="IPR046342">
    <property type="entry name" value="CBS_dom_sf"/>
</dbReference>
<dbReference type="Gene3D" id="1.25.60.10">
    <property type="entry name" value="MgtE N-terminal domain-like"/>
    <property type="match status" value="1"/>
</dbReference>
<feature type="transmembrane region" description="Helical" evidence="9">
    <location>
        <begin position="441"/>
        <end position="459"/>
    </location>
</feature>
<reference evidence="11 12" key="1">
    <citation type="submission" date="2016-10" db="EMBL/GenBank/DDBJ databases">
        <authorList>
            <person name="de Groot N.N."/>
        </authorList>
    </citation>
    <scope>NUCLEOTIDE SEQUENCE [LARGE SCALE GENOMIC DNA]</scope>
    <source>
        <strain evidence="11 12">B7-7</strain>
    </source>
</reference>
<dbReference type="InterPro" id="IPR038076">
    <property type="entry name" value="MgtE_N_sf"/>
</dbReference>
<organism evidence="11 12">
    <name type="scientific">Ectothiorhodospira magna</name>
    <dbReference type="NCBI Taxonomy" id="867345"/>
    <lineage>
        <taxon>Bacteria</taxon>
        <taxon>Pseudomonadati</taxon>
        <taxon>Pseudomonadota</taxon>
        <taxon>Gammaproteobacteria</taxon>
        <taxon>Chromatiales</taxon>
        <taxon>Ectothiorhodospiraceae</taxon>
        <taxon>Ectothiorhodospira</taxon>
    </lineage>
</organism>
<dbReference type="Gene3D" id="1.10.357.20">
    <property type="entry name" value="SLC41 divalent cation transporters, integral membrane domain"/>
    <property type="match status" value="1"/>
</dbReference>
<evidence type="ECO:0000256" key="4">
    <source>
        <dbReference type="ARBA" id="ARBA00022692"/>
    </source>
</evidence>
<feature type="transmembrane region" description="Helical" evidence="9">
    <location>
        <begin position="390"/>
        <end position="420"/>
    </location>
</feature>
<keyword evidence="5 9" id="KW-0460">Magnesium</keyword>
<dbReference type="Pfam" id="PF01769">
    <property type="entry name" value="MgtE"/>
    <property type="match status" value="1"/>
</dbReference>
<accession>A0A1H8ZXP1</accession>
<dbReference type="SUPFAM" id="SSF54631">
    <property type="entry name" value="CBS-domain pair"/>
    <property type="match status" value="1"/>
</dbReference>
<dbReference type="RefSeq" id="WP_090203467.1">
    <property type="nucleotide sequence ID" value="NZ_FOFO01000003.1"/>
</dbReference>
<feature type="transmembrane region" description="Helical" evidence="9">
    <location>
        <begin position="311"/>
        <end position="332"/>
    </location>
</feature>
<comment type="function">
    <text evidence="9">Acts as a magnesium transporter.</text>
</comment>
<evidence type="ECO:0000256" key="5">
    <source>
        <dbReference type="ARBA" id="ARBA00022842"/>
    </source>
</evidence>
<sequence length="463" mass="49743">MNHIVLNHLRNGQFHEAKTLIMDADPTEKARCLAAIEPSYRLAIFSELPPKDAVATFLHMDDEEQAGLLEHMGKTEAARFAARLPSYTIARAVSLLSRRYGDELLALLPAKKRESVQTILRHDADNVVRVMRSGHVAVTADTSVAEAMARLRGIEDGPEDMGAVVFVTNAEGEYQGHVSLTRLLRAEPGTPIRTLVNGEGVTAGTHDNKVDAARLLQRSDLPVLPILDDQHRLAGVLCFSDAMDVLEEDVSEDVYKKAGIGSMVHAKDVVRSEKLTSGPIGYSVRVRLAFLMVTLAGGLMVGGVIDFFEDTLAALVALAIFIPLVMDMGGNVGTQSTTIFARGLALGHISMERFFRSHLVREAMVGLAMASVIAVLAGTIAYFWQGAPNGIPLLGVVVGVALFTAVFTASILGFLLPWVMVKIGVDHAPGADPFITTIKDFTGLAVYFLMAAWLLGAHIPGGA</sequence>
<dbReference type="GO" id="GO:0046872">
    <property type="term" value="F:metal ion binding"/>
    <property type="evidence" value="ECO:0007669"/>
    <property type="project" value="UniProtKB-KW"/>
</dbReference>
<dbReference type="SUPFAM" id="SSF158791">
    <property type="entry name" value="MgtE N-terminal domain-like"/>
    <property type="match status" value="1"/>
</dbReference>
<protein>
    <recommendedName>
        <fullName evidence="9">Magnesium transporter MgtE</fullName>
    </recommendedName>
</protein>
<keyword evidence="3 9" id="KW-0813">Transport</keyword>
<keyword evidence="4 9" id="KW-0812">Transmembrane</keyword>
<name>A0A1H8ZXP1_9GAMM</name>
<dbReference type="AlphaFoldDB" id="A0A1H8ZXP1"/>
<keyword evidence="9" id="KW-1003">Cell membrane</keyword>
<keyword evidence="7 9" id="KW-0472">Membrane</keyword>
<dbReference type="Pfam" id="PF03448">
    <property type="entry name" value="MgtE_N"/>
    <property type="match status" value="1"/>
</dbReference>
<evidence type="ECO:0000256" key="3">
    <source>
        <dbReference type="ARBA" id="ARBA00022448"/>
    </source>
</evidence>